<gene>
    <name evidence="2" type="ORF">LAZ67_X003448</name>
</gene>
<protein>
    <submittedName>
        <fullName evidence="2">Uncharacterized protein</fullName>
    </submittedName>
</protein>
<feature type="region of interest" description="Disordered" evidence="1">
    <location>
        <begin position="1"/>
        <end position="37"/>
    </location>
</feature>
<proteinExistence type="predicted"/>
<evidence type="ECO:0000313" key="2">
    <source>
        <dbReference type="EMBL" id="UYV84774.1"/>
    </source>
</evidence>
<organism evidence="2 3">
    <name type="scientific">Cordylochernes scorpioides</name>
    <dbReference type="NCBI Taxonomy" id="51811"/>
    <lineage>
        <taxon>Eukaryota</taxon>
        <taxon>Metazoa</taxon>
        <taxon>Ecdysozoa</taxon>
        <taxon>Arthropoda</taxon>
        <taxon>Chelicerata</taxon>
        <taxon>Arachnida</taxon>
        <taxon>Pseudoscorpiones</taxon>
        <taxon>Cheliferoidea</taxon>
        <taxon>Chernetidae</taxon>
        <taxon>Cordylochernes</taxon>
    </lineage>
</organism>
<dbReference type="Proteomes" id="UP001235939">
    <property type="component" value="Chromosome X"/>
</dbReference>
<sequence length="144" mass="16051">MVETRSGKMQDPAQERIKDEESAKPQPGKSGNQNSDTIRRFENIANHLVRLELGKANRCCRFVPHDASSGEPPSGCVCKKLKKPDKINLSELPFVTEDSHVIKALRPEVIQLDKEGVARQSLPKVNPDPSNSESKEKKRRISPA</sequence>
<dbReference type="EMBL" id="CP092886">
    <property type="protein sequence ID" value="UYV84774.1"/>
    <property type="molecule type" value="Genomic_DNA"/>
</dbReference>
<evidence type="ECO:0000256" key="1">
    <source>
        <dbReference type="SAM" id="MobiDB-lite"/>
    </source>
</evidence>
<evidence type="ECO:0000313" key="3">
    <source>
        <dbReference type="Proteomes" id="UP001235939"/>
    </source>
</evidence>
<reference evidence="2 3" key="1">
    <citation type="submission" date="2022-03" db="EMBL/GenBank/DDBJ databases">
        <title>A chromosomal length assembly of Cordylochernes scorpioides.</title>
        <authorList>
            <person name="Zeh D."/>
            <person name="Zeh J."/>
        </authorList>
    </citation>
    <scope>NUCLEOTIDE SEQUENCE [LARGE SCALE GENOMIC DNA]</scope>
    <source>
        <strain evidence="2">IN4F17</strain>
        <tissue evidence="2">Whole Body</tissue>
    </source>
</reference>
<accession>A0ABY6LV61</accession>
<name>A0ABY6LV61_9ARAC</name>
<keyword evidence="3" id="KW-1185">Reference proteome</keyword>
<feature type="region of interest" description="Disordered" evidence="1">
    <location>
        <begin position="114"/>
        <end position="144"/>
    </location>
</feature>
<feature type="compositionally biased region" description="Basic and acidic residues" evidence="1">
    <location>
        <begin position="1"/>
        <end position="23"/>
    </location>
</feature>